<reference evidence="2 3" key="1">
    <citation type="journal article" date="2019" name="Int. J. Syst. Evol. Microbiol.">
        <title>The Global Catalogue of Microorganisms (GCM) 10K type strain sequencing project: providing services to taxonomists for standard genome sequencing and annotation.</title>
        <authorList>
            <consortium name="The Broad Institute Genomics Platform"/>
            <consortium name="The Broad Institute Genome Sequencing Center for Infectious Disease"/>
            <person name="Wu L."/>
            <person name="Ma J."/>
        </authorList>
    </citation>
    <scope>NUCLEOTIDE SEQUENCE [LARGE SCALE GENOMIC DNA]</scope>
    <source>
        <strain evidence="2 3">XZYJ18</strain>
    </source>
</reference>
<keyword evidence="3" id="KW-1185">Reference proteome</keyword>
<dbReference type="EMBL" id="JBHSHT010000002">
    <property type="protein sequence ID" value="MFC4825846.1"/>
    <property type="molecule type" value="Genomic_DNA"/>
</dbReference>
<protein>
    <submittedName>
        <fullName evidence="2">Twin-arginine translocation signal domain-containing protein</fullName>
    </submittedName>
</protein>
<sequence>MTDAERDDESTDARIDRRTVLKGTAAAGVAGTGLAGTASASDDDQREITFCAAGEETFSYFVRVSGSLERGGTYESDEYDAVGDDFAEGAVSAERCDSFAFTGDVGNVKLNGPGKVFVDGDLLEDTTDDEETLPNKITIQGEDTRAEYKFRVSGRVEPDDSIESSDEVSDSAVRGAVNSGSDVFRYSGAIAFDEADGPVTVTLDVNPD</sequence>
<dbReference type="PROSITE" id="PS51318">
    <property type="entry name" value="TAT"/>
    <property type="match status" value="1"/>
</dbReference>
<accession>A0ABD5Q6J5</accession>
<dbReference type="AlphaFoldDB" id="A0ABD5Q6J5"/>
<gene>
    <name evidence="2" type="ORF">ACFO9K_16445</name>
</gene>
<evidence type="ECO:0000313" key="3">
    <source>
        <dbReference type="Proteomes" id="UP001595945"/>
    </source>
</evidence>
<comment type="caution">
    <text evidence="2">The sequence shown here is derived from an EMBL/GenBank/DDBJ whole genome shotgun (WGS) entry which is preliminary data.</text>
</comment>
<proteinExistence type="predicted"/>
<evidence type="ECO:0000313" key="2">
    <source>
        <dbReference type="EMBL" id="MFC4825846.1"/>
    </source>
</evidence>
<dbReference type="InterPro" id="IPR006311">
    <property type="entry name" value="TAT_signal"/>
</dbReference>
<feature type="compositionally biased region" description="Acidic residues" evidence="1">
    <location>
        <begin position="159"/>
        <end position="169"/>
    </location>
</feature>
<organism evidence="2 3">
    <name type="scientific">Halorussus aquaticus</name>
    <dbReference type="NCBI Taxonomy" id="2953748"/>
    <lineage>
        <taxon>Archaea</taxon>
        <taxon>Methanobacteriati</taxon>
        <taxon>Methanobacteriota</taxon>
        <taxon>Stenosarchaea group</taxon>
        <taxon>Halobacteria</taxon>
        <taxon>Halobacteriales</taxon>
        <taxon>Haladaptataceae</taxon>
        <taxon>Halorussus</taxon>
    </lineage>
</organism>
<feature type="region of interest" description="Disordered" evidence="1">
    <location>
        <begin position="155"/>
        <end position="174"/>
    </location>
</feature>
<dbReference type="RefSeq" id="WP_254268526.1">
    <property type="nucleotide sequence ID" value="NZ_CP100400.1"/>
</dbReference>
<dbReference type="Proteomes" id="UP001595945">
    <property type="component" value="Unassembled WGS sequence"/>
</dbReference>
<evidence type="ECO:0000256" key="1">
    <source>
        <dbReference type="SAM" id="MobiDB-lite"/>
    </source>
</evidence>
<name>A0ABD5Q6J5_9EURY</name>
<dbReference type="GeneID" id="73043426"/>